<dbReference type="STRING" id="56484.A0A1Y2EQV9"/>
<gene>
    <name evidence="2" type="ORF">BCR37DRAFT_230751</name>
</gene>
<protein>
    <recommendedName>
        <fullName evidence="1">Radical SAM core domain-containing protein</fullName>
    </recommendedName>
</protein>
<dbReference type="Proteomes" id="UP000193685">
    <property type="component" value="Unassembled WGS sequence"/>
</dbReference>
<organism evidence="2 3">
    <name type="scientific">Protomyces lactucae-debilis</name>
    <dbReference type="NCBI Taxonomy" id="2754530"/>
    <lineage>
        <taxon>Eukaryota</taxon>
        <taxon>Fungi</taxon>
        <taxon>Dikarya</taxon>
        <taxon>Ascomycota</taxon>
        <taxon>Taphrinomycotina</taxon>
        <taxon>Taphrinomycetes</taxon>
        <taxon>Taphrinales</taxon>
        <taxon>Protomycetaceae</taxon>
        <taxon>Protomyces</taxon>
    </lineage>
</organism>
<dbReference type="InterPro" id="IPR058240">
    <property type="entry name" value="rSAM_sf"/>
</dbReference>
<dbReference type="CDD" id="cd01335">
    <property type="entry name" value="Radical_SAM"/>
    <property type="match status" value="1"/>
</dbReference>
<dbReference type="GO" id="GO:0006779">
    <property type="term" value="P:porphyrin-containing compound biosynthetic process"/>
    <property type="evidence" value="ECO:0007669"/>
    <property type="project" value="TreeGrafter"/>
</dbReference>
<comment type="caution">
    <text evidence="2">The sequence shown here is derived from an EMBL/GenBank/DDBJ whole genome shotgun (WGS) entry which is preliminary data.</text>
</comment>
<dbReference type="GO" id="GO:0005739">
    <property type="term" value="C:mitochondrion"/>
    <property type="evidence" value="ECO:0007669"/>
    <property type="project" value="TreeGrafter"/>
</dbReference>
<dbReference type="RefSeq" id="XP_040721854.1">
    <property type="nucleotide sequence ID" value="XM_040866499.1"/>
</dbReference>
<evidence type="ECO:0000259" key="1">
    <source>
        <dbReference type="PROSITE" id="PS51918"/>
    </source>
</evidence>
<dbReference type="OrthoDB" id="431409at2759"/>
<dbReference type="SMART" id="SM00729">
    <property type="entry name" value="Elp3"/>
    <property type="match status" value="1"/>
</dbReference>
<dbReference type="PANTHER" id="PTHR13932:SF5">
    <property type="entry name" value="RADICAL S-ADENOSYL METHIONINE DOMAIN-CONTAINING PROTEIN 1, MITOCHONDRIAL"/>
    <property type="match status" value="1"/>
</dbReference>
<keyword evidence="3" id="KW-1185">Reference proteome</keyword>
<dbReference type="SUPFAM" id="SSF102114">
    <property type="entry name" value="Radical SAM enzymes"/>
    <property type="match status" value="1"/>
</dbReference>
<dbReference type="InterPro" id="IPR006638">
    <property type="entry name" value="Elp3/MiaA/NifB-like_rSAM"/>
</dbReference>
<dbReference type="Pfam" id="PF04055">
    <property type="entry name" value="Radical_SAM"/>
    <property type="match status" value="1"/>
</dbReference>
<dbReference type="SFLD" id="SFLDG01065">
    <property type="entry name" value="anaerobic_coproporphyrinogen-I"/>
    <property type="match status" value="1"/>
</dbReference>
<proteinExistence type="predicted"/>
<dbReference type="OMA" id="HIPWCVR"/>
<dbReference type="GeneID" id="63783098"/>
<dbReference type="InterPro" id="IPR034505">
    <property type="entry name" value="Coproporphyrinogen-III_oxidase"/>
</dbReference>
<dbReference type="AlphaFoldDB" id="A0A1Y2EQV9"/>
<sequence>MHGALSIYVHYPYCSRICSFCNFNKYLLPSSTSQDALFGHYQKELKYGLNRYAASNSSRKIRSVYFGGGTPSLAPGIVPAVLQTILECGYSLDADCEVTLEANPSSLPNLQRLSDDGVTRMSLGVQSLSSSKHLAFFRREHTVSQAISALERLAKARSLFKHGFTFDLLFGNPILPGGVQTSLQDDLALAIPFAKIGGHLSLYELIVEGGTPLARQIQKDPSNCIMPDQDLRAEEYEQAAKVFRQHDWLHYEVSSFAASKQHIGRHNFAFWMGAPLLGIGPGAHGRLPLKRDDELVQVRTRNVPDPKRWAEQINTLQHGCAKEDTLTSGEFAEELIVLGLRTSAGVSASRFKALLAEGGQITNLSEHLDVDEVSQLVEHGLLVYNETSAILADTPDEWQSAYDHGSLRTTHRGRFVLDTMLPRLLKS</sequence>
<reference evidence="2 3" key="1">
    <citation type="submission" date="2016-07" db="EMBL/GenBank/DDBJ databases">
        <title>Pervasive Adenine N6-methylation of Active Genes in Fungi.</title>
        <authorList>
            <consortium name="DOE Joint Genome Institute"/>
            <person name="Mondo S.J."/>
            <person name="Dannebaum R.O."/>
            <person name="Kuo R.C."/>
            <person name="Labutti K."/>
            <person name="Haridas S."/>
            <person name="Kuo A."/>
            <person name="Salamov A."/>
            <person name="Ahrendt S.R."/>
            <person name="Lipzen A."/>
            <person name="Sullivan W."/>
            <person name="Andreopoulos W.B."/>
            <person name="Clum A."/>
            <person name="Lindquist E."/>
            <person name="Daum C."/>
            <person name="Ramamoorthy G.K."/>
            <person name="Gryganskyi A."/>
            <person name="Culley D."/>
            <person name="Magnuson J.K."/>
            <person name="James T.Y."/>
            <person name="O'Malley M.A."/>
            <person name="Stajich J.E."/>
            <person name="Spatafora J.W."/>
            <person name="Visel A."/>
            <person name="Grigoriev I.V."/>
        </authorList>
    </citation>
    <scope>NUCLEOTIDE SEQUENCE [LARGE SCALE GENOMIC DNA]</scope>
    <source>
        <strain evidence="2 3">12-1054</strain>
    </source>
</reference>
<accession>A0A1Y2EQV9</accession>
<dbReference type="EMBL" id="MCFI01000033">
    <property type="protein sequence ID" value="ORY73674.1"/>
    <property type="molecule type" value="Genomic_DNA"/>
</dbReference>
<dbReference type="InterPro" id="IPR007197">
    <property type="entry name" value="rSAM"/>
</dbReference>
<evidence type="ECO:0000313" key="3">
    <source>
        <dbReference type="Proteomes" id="UP000193685"/>
    </source>
</evidence>
<name>A0A1Y2EQV9_PROLT</name>
<evidence type="ECO:0000313" key="2">
    <source>
        <dbReference type="EMBL" id="ORY73674.1"/>
    </source>
</evidence>
<dbReference type="PANTHER" id="PTHR13932">
    <property type="entry name" value="COPROPORPHYRINIGEN III OXIDASE"/>
    <property type="match status" value="1"/>
</dbReference>
<dbReference type="PROSITE" id="PS51918">
    <property type="entry name" value="RADICAL_SAM"/>
    <property type="match status" value="1"/>
</dbReference>
<feature type="domain" description="Radical SAM core" evidence="1">
    <location>
        <begin position="1"/>
        <end position="247"/>
    </location>
</feature>
<dbReference type="GO" id="GO:0003824">
    <property type="term" value="F:catalytic activity"/>
    <property type="evidence" value="ECO:0007669"/>
    <property type="project" value="InterPro"/>
</dbReference>
<dbReference type="GO" id="GO:0051539">
    <property type="term" value="F:4 iron, 4 sulfur cluster binding"/>
    <property type="evidence" value="ECO:0007669"/>
    <property type="project" value="TreeGrafter"/>
</dbReference>
<dbReference type="SFLD" id="SFLDS00029">
    <property type="entry name" value="Radical_SAM"/>
    <property type="match status" value="1"/>
</dbReference>